<evidence type="ECO:0000313" key="2">
    <source>
        <dbReference type="Proteomes" id="UP000005104"/>
    </source>
</evidence>
<name>H5XWK4_9FIRM</name>
<gene>
    <name evidence="1" type="ORF">DesyoDRAFT_3505</name>
</gene>
<dbReference type="Proteomes" id="UP000005104">
    <property type="component" value="Chromosome"/>
</dbReference>
<accession>H5XWK4</accession>
<keyword evidence="2" id="KW-1185">Reference proteome</keyword>
<dbReference type="AlphaFoldDB" id="H5XWK4"/>
<dbReference type="HOGENOM" id="CLU_3403204_0_0_9"/>
<evidence type="ECO:0000313" key="1">
    <source>
        <dbReference type="EMBL" id="EHQ90512.1"/>
    </source>
</evidence>
<reference evidence="1 2" key="1">
    <citation type="submission" date="2011-11" db="EMBL/GenBank/DDBJ databases">
        <title>The Noncontiguous Finished genome of Desulfosporosinus youngiae DSM 17734.</title>
        <authorList>
            <consortium name="US DOE Joint Genome Institute (JGI-PGF)"/>
            <person name="Lucas S."/>
            <person name="Han J."/>
            <person name="Lapidus A."/>
            <person name="Cheng J.-F."/>
            <person name="Goodwin L."/>
            <person name="Pitluck S."/>
            <person name="Peters L."/>
            <person name="Ovchinnikova G."/>
            <person name="Lu M."/>
            <person name="Land M.L."/>
            <person name="Hauser L."/>
            <person name="Pester M."/>
            <person name="Spring S."/>
            <person name="Ollivier B."/>
            <person name="Rattei T."/>
            <person name="Klenk H.-P."/>
            <person name="Wagner M."/>
            <person name="Loy A."/>
            <person name="Woyke T.J."/>
        </authorList>
    </citation>
    <scope>NUCLEOTIDE SEQUENCE [LARGE SCALE GENOMIC DNA]</scope>
    <source>
        <strain evidence="1 2">DSM 17734</strain>
    </source>
</reference>
<dbReference type="EMBL" id="CM001441">
    <property type="protein sequence ID" value="EHQ90512.1"/>
    <property type="molecule type" value="Genomic_DNA"/>
</dbReference>
<organism evidence="1 2">
    <name type="scientific">Desulfosporosinus youngiae DSM 17734</name>
    <dbReference type="NCBI Taxonomy" id="768710"/>
    <lineage>
        <taxon>Bacteria</taxon>
        <taxon>Bacillati</taxon>
        <taxon>Bacillota</taxon>
        <taxon>Clostridia</taxon>
        <taxon>Eubacteriales</taxon>
        <taxon>Desulfitobacteriaceae</taxon>
        <taxon>Desulfosporosinus</taxon>
    </lineage>
</organism>
<protein>
    <submittedName>
        <fullName evidence="1">Uncharacterized protein</fullName>
    </submittedName>
</protein>
<proteinExistence type="predicted"/>
<sequence>MEESIKSCGAHIYCIKDCTIIKDNEIIPLS</sequence>